<dbReference type="Gene3D" id="1.10.10.10">
    <property type="entry name" value="Winged helix-like DNA-binding domain superfamily/Winged helix DNA-binding domain"/>
    <property type="match status" value="1"/>
</dbReference>
<organism evidence="5 6">
    <name type="scientific">Stappia indica</name>
    <dbReference type="NCBI Taxonomy" id="538381"/>
    <lineage>
        <taxon>Bacteria</taxon>
        <taxon>Pseudomonadati</taxon>
        <taxon>Pseudomonadota</taxon>
        <taxon>Alphaproteobacteria</taxon>
        <taxon>Hyphomicrobiales</taxon>
        <taxon>Stappiaceae</taxon>
        <taxon>Stappia</taxon>
    </lineage>
</organism>
<keyword evidence="6" id="KW-1185">Reference proteome</keyword>
<dbReference type="InterPro" id="IPR051011">
    <property type="entry name" value="Metal_resp_trans_reg"/>
</dbReference>
<evidence type="ECO:0000313" key="6">
    <source>
        <dbReference type="Proteomes" id="UP000219331"/>
    </source>
</evidence>
<reference evidence="5 6" key="1">
    <citation type="submission" date="2017-08" db="EMBL/GenBank/DDBJ databases">
        <authorList>
            <person name="de Groot N.N."/>
        </authorList>
    </citation>
    <scope>NUCLEOTIDE SEQUENCE [LARGE SCALE GENOMIC DNA]</scope>
    <source>
        <strain evidence="5 6">USBA 352</strain>
    </source>
</reference>
<dbReference type="EMBL" id="OBML01000003">
    <property type="protein sequence ID" value="SOC00832.1"/>
    <property type="molecule type" value="Genomic_DNA"/>
</dbReference>
<dbReference type="PROSITE" id="PS50987">
    <property type="entry name" value="HTH_ARSR_2"/>
    <property type="match status" value="1"/>
</dbReference>
<dbReference type="GO" id="GO:0003700">
    <property type="term" value="F:DNA-binding transcription factor activity"/>
    <property type="evidence" value="ECO:0007669"/>
    <property type="project" value="InterPro"/>
</dbReference>
<dbReference type="CDD" id="cd00090">
    <property type="entry name" value="HTH_ARSR"/>
    <property type="match status" value="1"/>
</dbReference>
<dbReference type="Proteomes" id="UP000219331">
    <property type="component" value="Unassembled WGS sequence"/>
</dbReference>
<dbReference type="InterPro" id="IPR036390">
    <property type="entry name" value="WH_DNA-bd_sf"/>
</dbReference>
<evidence type="ECO:0000256" key="2">
    <source>
        <dbReference type="ARBA" id="ARBA00023125"/>
    </source>
</evidence>
<dbReference type="PRINTS" id="PR00778">
    <property type="entry name" value="HTHARSR"/>
</dbReference>
<name>A0A285S2B7_9HYPH</name>
<evidence type="ECO:0000259" key="4">
    <source>
        <dbReference type="PROSITE" id="PS50987"/>
    </source>
</evidence>
<accession>A0A285S2B7</accession>
<sequence>MENICEPYKLASMNIQDMESKADEAAALLASMANSRRLLVLCHLVRGEYSVGALAERVGLSQSALSQHLAKMRVQGLVEARREGQTVYYRLAGQEVLAVLETLYGIYCGVDAVPEDAAGA</sequence>
<keyword evidence="2" id="KW-0238">DNA-binding</keyword>
<dbReference type="PANTHER" id="PTHR43132:SF2">
    <property type="entry name" value="ARSENICAL RESISTANCE OPERON REPRESSOR ARSR-RELATED"/>
    <property type="match status" value="1"/>
</dbReference>
<feature type="domain" description="HTH arsR-type" evidence="4">
    <location>
        <begin position="18"/>
        <end position="111"/>
    </location>
</feature>
<dbReference type="InterPro" id="IPR001845">
    <property type="entry name" value="HTH_ArsR_DNA-bd_dom"/>
</dbReference>
<dbReference type="Pfam" id="PF01022">
    <property type="entry name" value="HTH_5"/>
    <property type="match status" value="1"/>
</dbReference>
<dbReference type="AlphaFoldDB" id="A0A285S2B7"/>
<gene>
    <name evidence="5" type="ORF">SAMN05421512_103377</name>
</gene>
<evidence type="ECO:0000256" key="3">
    <source>
        <dbReference type="ARBA" id="ARBA00023163"/>
    </source>
</evidence>
<evidence type="ECO:0000313" key="5">
    <source>
        <dbReference type="EMBL" id="SOC00832.1"/>
    </source>
</evidence>
<dbReference type="InterPro" id="IPR036388">
    <property type="entry name" value="WH-like_DNA-bd_sf"/>
</dbReference>
<dbReference type="GO" id="GO:0003677">
    <property type="term" value="F:DNA binding"/>
    <property type="evidence" value="ECO:0007669"/>
    <property type="project" value="UniProtKB-KW"/>
</dbReference>
<keyword evidence="3" id="KW-0804">Transcription</keyword>
<keyword evidence="1" id="KW-0805">Transcription regulation</keyword>
<protein>
    <submittedName>
        <fullName evidence="5">Transcriptional regulator, ArsR family</fullName>
    </submittedName>
</protein>
<dbReference type="SMART" id="SM00418">
    <property type="entry name" value="HTH_ARSR"/>
    <property type="match status" value="1"/>
</dbReference>
<dbReference type="InterPro" id="IPR011991">
    <property type="entry name" value="ArsR-like_HTH"/>
</dbReference>
<dbReference type="SUPFAM" id="SSF46785">
    <property type="entry name" value="Winged helix' DNA-binding domain"/>
    <property type="match status" value="1"/>
</dbReference>
<dbReference type="STRING" id="538381.GCA_001696535_04488"/>
<evidence type="ECO:0000256" key="1">
    <source>
        <dbReference type="ARBA" id="ARBA00023015"/>
    </source>
</evidence>
<dbReference type="NCBIfam" id="NF033788">
    <property type="entry name" value="HTH_metalloreg"/>
    <property type="match status" value="1"/>
</dbReference>
<dbReference type="PANTHER" id="PTHR43132">
    <property type="entry name" value="ARSENICAL RESISTANCE OPERON REPRESSOR ARSR-RELATED"/>
    <property type="match status" value="1"/>
</dbReference>
<proteinExistence type="predicted"/>